<organism evidence="2 3">
    <name type="scientific">Kribbella hippodromi</name>
    <dbReference type="NCBI Taxonomy" id="434347"/>
    <lineage>
        <taxon>Bacteria</taxon>
        <taxon>Bacillati</taxon>
        <taxon>Actinomycetota</taxon>
        <taxon>Actinomycetes</taxon>
        <taxon>Propionibacteriales</taxon>
        <taxon>Kribbellaceae</taxon>
        <taxon>Kribbella</taxon>
    </lineage>
</organism>
<feature type="region of interest" description="Disordered" evidence="1">
    <location>
        <begin position="268"/>
        <end position="297"/>
    </location>
</feature>
<dbReference type="RefSeq" id="WP_344235508.1">
    <property type="nucleotide sequence ID" value="NZ_BAAAPH010000013.1"/>
</dbReference>
<sequence>MARGLIRTGDPCFPWADSVAEAVSAATNRLVRWREIDVVVQPTGWTPREPFEDLRMMDSPLFLTEDLADAVRDAYEGEVPDQAKLVQATGYVMSQAAALSTPEYDNIGGINKAEAYLNTGLGDVFTQERLGELWSKTDSGKLLPAEQVADFGYAARNPEAAAATRALMTEIVRQQGGTPAGPEDFAALSNWMLAAEPDRCWEKAIELLPGTDELSGRDRLRAERTLEYGFTQAVEKDQPEHATEAVRTAAEKADPLLRRLTQDPALAPAQGAANTAGVPAGYVRGTINPNRDHRGLG</sequence>
<proteinExistence type="predicted"/>
<evidence type="ECO:0000256" key="1">
    <source>
        <dbReference type="SAM" id="MobiDB-lite"/>
    </source>
</evidence>
<comment type="caution">
    <text evidence="2">The sequence shown here is derived from an EMBL/GenBank/DDBJ whole genome shotgun (WGS) entry which is preliminary data.</text>
</comment>
<accession>A0ABN2DNN0</accession>
<protein>
    <submittedName>
        <fullName evidence="2">Uncharacterized protein</fullName>
    </submittedName>
</protein>
<reference evidence="2 3" key="1">
    <citation type="journal article" date="2019" name="Int. J. Syst. Evol. Microbiol.">
        <title>The Global Catalogue of Microorganisms (GCM) 10K type strain sequencing project: providing services to taxonomists for standard genome sequencing and annotation.</title>
        <authorList>
            <consortium name="The Broad Institute Genomics Platform"/>
            <consortium name="The Broad Institute Genome Sequencing Center for Infectious Disease"/>
            <person name="Wu L."/>
            <person name="Ma J."/>
        </authorList>
    </citation>
    <scope>NUCLEOTIDE SEQUENCE [LARGE SCALE GENOMIC DNA]</scope>
    <source>
        <strain evidence="2 3">JCM 15572</strain>
    </source>
</reference>
<evidence type="ECO:0000313" key="2">
    <source>
        <dbReference type="EMBL" id="GAA1581748.1"/>
    </source>
</evidence>
<dbReference type="EMBL" id="BAAAPH010000013">
    <property type="protein sequence ID" value="GAA1581748.1"/>
    <property type="molecule type" value="Genomic_DNA"/>
</dbReference>
<keyword evidence="3" id="KW-1185">Reference proteome</keyword>
<gene>
    <name evidence="2" type="ORF">GCM10009804_42940</name>
</gene>
<dbReference type="Proteomes" id="UP001501705">
    <property type="component" value="Unassembled WGS sequence"/>
</dbReference>
<name>A0ABN2DNN0_9ACTN</name>
<evidence type="ECO:0000313" key="3">
    <source>
        <dbReference type="Proteomes" id="UP001501705"/>
    </source>
</evidence>